<dbReference type="EMBL" id="CP039291">
    <property type="protein sequence ID" value="QCB94738.1"/>
    <property type="molecule type" value="Genomic_DNA"/>
</dbReference>
<proteinExistence type="predicted"/>
<keyword evidence="2" id="KW-1185">Reference proteome</keyword>
<sequence>MPPDHAAAAPPEPKRVTLATDLIPLGERALRSILDHVNAVGDEAETTYLEVKSDLDLGSKVGVAKVAKFLLGSANRRPHEAARHFHGYAVLVIGAQKGGAQGVSRGVEAHELEDRLRPYLGPQFPAFEFGRIGVDAEREVLFVIAQPPLEGQTIFPCHRSFQGEDRRDSLEDGAIYVRGTSNTRPARAGEVLALVERARGGGKPPINLDVDVVGLIGRVDRIDEVLERLYAFEEEEFTKREEPTRESFASTSTLLASNVLSGGRPRTPEERAELLQAWRNERPAHFAQGREHFIGVGLPGVGIRVVSRDRFVAKPHLILTFHGCEASDFLELEDADYEQLVEPVIRRREPFGVGIAHAALRIRPREYPVSWSNRDSDAEVVLTPESFRPNVPWTSDRDDYVILAKDPQAVSVSVTWVLTEDGNDAVTRGELQVPTAELIDAADLFKSAFIPET</sequence>
<accession>A0A4P7SLV6</accession>
<gene>
    <name evidence="1" type="ORF">E5225_15415</name>
</gene>
<organism evidence="1 2">
    <name type="scientific">Cellulomonas shaoxiangyii</name>
    <dbReference type="NCBI Taxonomy" id="2566013"/>
    <lineage>
        <taxon>Bacteria</taxon>
        <taxon>Bacillati</taxon>
        <taxon>Actinomycetota</taxon>
        <taxon>Actinomycetes</taxon>
        <taxon>Micrococcales</taxon>
        <taxon>Cellulomonadaceae</taxon>
        <taxon>Cellulomonas</taxon>
    </lineage>
</organism>
<dbReference type="AlphaFoldDB" id="A0A4P7SLV6"/>
<reference evidence="1 2" key="1">
    <citation type="submission" date="2019-04" db="EMBL/GenBank/DDBJ databases">
        <title>Isolation and identification of Cellulomonas shaoxiangyii sp. Nov. isolated from feces of the Tibetan antelopes (Pantholops hodgsonii) in the Qinghai-Tibet plateau of China.</title>
        <authorList>
            <person name="Tian Z."/>
        </authorList>
    </citation>
    <scope>NUCLEOTIDE SEQUENCE [LARGE SCALE GENOMIC DNA]</scope>
    <source>
        <strain evidence="1 2">Z28</strain>
    </source>
</reference>
<dbReference type="OrthoDB" id="4578408at2"/>
<dbReference type="KEGG" id="celz:E5225_15415"/>
<evidence type="ECO:0000313" key="2">
    <source>
        <dbReference type="Proteomes" id="UP000296469"/>
    </source>
</evidence>
<dbReference type="Proteomes" id="UP000296469">
    <property type="component" value="Chromosome"/>
</dbReference>
<evidence type="ECO:0000313" key="1">
    <source>
        <dbReference type="EMBL" id="QCB94738.1"/>
    </source>
</evidence>
<protein>
    <submittedName>
        <fullName evidence="1">Uncharacterized protein</fullName>
    </submittedName>
</protein>
<name>A0A4P7SLV6_9CELL</name>